<gene>
    <name evidence="1" type="ordered locus">AXY_05130</name>
</gene>
<dbReference type="Pfam" id="PF21646">
    <property type="entry name" value="ACTMAP-like_C"/>
    <property type="match status" value="1"/>
</dbReference>
<evidence type="ECO:0000313" key="2">
    <source>
        <dbReference type="Proteomes" id="UP000006294"/>
    </source>
</evidence>
<organism evidence="1 2">
    <name type="scientific">Amphibacillus xylanus (strain ATCC 51415 / DSM 6626 / JCM 7361 / LMG 17667 / NBRC 15112 / Ep01)</name>
    <dbReference type="NCBI Taxonomy" id="698758"/>
    <lineage>
        <taxon>Bacteria</taxon>
        <taxon>Bacillati</taxon>
        <taxon>Bacillota</taxon>
        <taxon>Bacilli</taxon>
        <taxon>Bacillales</taxon>
        <taxon>Bacillaceae</taxon>
        <taxon>Amphibacillus</taxon>
    </lineage>
</organism>
<reference evidence="1 2" key="1">
    <citation type="submission" date="2011-01" db="EMBL/GenBank/DDBJ databases">
        <title>Whole genome sequence of Amphibacillus xylinus NBRC 15112.</title>
        <authorList>
            <person name="Nakazawa H."/>
            <person name="Katano Y."/>
            <person name="Nakamura S."/>
            <person name="Sasagawa M."/>
            <person name="Fukada J."/>
            <person name="Arai T."/>
            <person name="Sasakura N."/>
            <person name="Mochizuki D."/>
            <person name="Hosoyama A."/>
            <person name="Harada K."/>
            <person name="Horikawa H."/>
            <person name="Kato Y."/>
            <person name="Harada T."/>
            <person name="Sasaki K."/>
            <person name="Sekiguchi M."/>
            <person name="Hodoyama M."/>
            <person name="Nishiko R."/>
            <person name="Narita H."/>
            <person name="Hanamaki A."/>
            <person name="Hata C."/>
            <person name="Konno Y."/>
            <person name="Niimura Y."/>
            <person name="Yamazaki S."/>
            <person name="Fujita N."/>
        </authorList>
    </citation>
    <scope>NUCLEOTIDE SEQUENCE [LARGE SCALE GENOMIC DNA]</scope>
    <source>
        <strain evidence="2">ATCC 51415 / DSM 6626 / JCM 7361 / LMG 17667 / NBRC 15112 / Ep01</strain>
    </source>
</reference>
<dbReference type="KEGG" id="axl:AXY_05130"/>
<dbReference type="Proteomes" id="UP000006294">
    <property type="component" value="Chromosome"/>
</dbReference>
<dbReference type="HOGENOM" id="CLU_1207784_0_0_9"/>
<keyword evidence="2" id="KW-1185">Reference proteome</keyword>
<evidence type="ECO:0000313" key="1">
    <source>
        <dbReference type="EMBL" id="BAM46645.1"/>
    </source>
</evidence>
<sequence>MWKSKRLKQFGGTCGYFALANALNHVAPNDNLLKFKDVEKIIKATIQKGYSNIGEIFRYDAFESIMLEFKNYNKQLCFNYEFVDFNKELVDSLSENQAIVVNYCSFPQERGGAFANSHWVAIVKARKWRFIGKKNKIMIINSSKAKKKKIDDIYVSAAELKGKQFDWIEFLESKGFKKYYLKNRKINRRLNRYIYQIGIDFKTKMNDEQYQKDHAIIQHDHSKCLLITF</sequence>
<dbReference type="EMBL" id="AP012050">
    <property type="protein sequence ID" value="BAM46645.1"/>
    <property type="molecule type" value="Genomic_DNA"/>
</dbReference>
<dbReference type="OrthoDB" id="10006086at2"/>
<name>K0IW37_AMPXN</name>
<accession>K0IW37</accession>
<dbReference type="RefSeq" id="WP_015009250.1">
    <property type="nucleotide sequence ID" value="NC_018704.1"/>
</dbReference>
<proteinExistence type="predicted"/>
<dbReference type="AlphaFoldDB" id="K0IW37"/>
<protein>
    <recommendedName>
        <fullName evidence="3">Peptidase C39-like domain-containing protein</fullName>
    </recommendedName>
</protein>
<evidence type="ECO:0008006" key="3">
    <source>
        <dbReference type="Google" id="ProtNLM"/>
    </source>
</evidence>